<comment type="caution">
    <text evidence="1">The sequence shown here is derived from an EMBL/GenBank/DDBJ whole genome shotgun (WGS) entry which is preliminary data.</text>
</comment>
<gene>
    <name evidence="1" type="ORF">NUW58_g10835</name>
</gene>
<name>A0ACC1MGE4_9PEZI</name>
<organism evidence="1 2">
    <name type="scientific">Xylaria curta</name>
    <dbReference type="NCBI Taxonomy" id="42375"/>
    <lineage>
        <taxon>Eukaryota</taxon>
        <taxon>Fungi</taxon>
        <taxon>Dikarya</taxon>
        <taxon>Ascomycota</taxon>
        <taxon>Pezizomycotina</taxon>
        <taxon>Sordariomycetes</taxon>
        <taxon>Xylariomycetidae</taxon>
        <taxon>Xylariales</taxon>
        <taxon>Xylariaceae</taxon>
        <taxon>Xylaria</taxon>
    </lineage>
</organism>
<sequence>MLKQLGIAGILTKKAEGYKDILQDVFEELKEWSELDSEEDHNDEPAYDSSDGSQDPQASAQQMIDDLMTPSHIPLDDPHRIRERLDSSLKRLRLTTLLFSAIIKRRIKTLPPLLSNQATPIAQRLDEVYPILERLPDHFNELTTAFYELDPAGIDRTMDLCFFDAFAAAEMLKAPWTGTEDAFTEWVDKFQLSIKKHDEKTATVP</sequence>
<evidence type="ECO:0000313" key="1">
    <source>
        <dbReference type="EMBL" id="KAJ2965716.1"/>
    </source>
</evidence>
<dbReference type="Proteomes" id="UP001143856">
    <property type="component" value="Unassembled WGS sequence"/>
</dbReference>
<accession>A0ACC1MGE4</accession>
<proteinExistence type="predicted"/>
<protein>
    <submittedName>
        <fullName evidence="1">Uncharacterized protein</fullName>
    </submittedName>
</protein>
<keyword evidence="2" id="KW-1185">Reference proteome</keyword>
<dbReference type="EMBL" id="JAPDGR010005470">
    <property type="protein sequence ID" value="KAJ2965716.1"/>
    <property type="molecule type" value="Genomic_DNA"/>
</dbReference>
<reference evidence="1" key="1">
    <citation type="submission" date="2022-10" db="EMBL/GenBank/DDBJ databases">
        <title>Genome Sequence of Xylaria curta.</title>
        <authorList>
            <person name="Buettner E."/>
        </authorList>
    </citation>
    <scope>NUCLEOTIDE SEQUENCE</scope>
    <source>
        <strain evidence="1">Babe10</strain>
    </source>
</reference>
<evidence type="ECO:0000313" key="2">
    <source>
        <dbReference type="Proteomes" id="UP001143856"/>
    </source>
</evidence>